<evidence type="ECO:0000313" key="1">
    <source>
        <dbReference type="EMBL" id="KAG8174618.1"/>
    </source>
</evidence>
<name>A0AAV6TSP2_9ARAC</name>
<accession>A0AAV6TSP2</accession>
<dbReference type="EMBL" id="JAFNEN010001178">
    <property type="protein sequence ID" value="KAG8174618.1"/>
    <property type="molecule type" value="Genomic_DNA"/>
</dbReference>
<organism evidence="1 2">
    <name type="scientific">Oedothorax gibbosus</name>
    <dbReference type="NCBI Taxonomy" id="931172"/>
    <lineage>
        <taxon>Eukaryota</taxon>
        <taxon>Metazoa</taxon>
        <taxon>Ecdysozoa</taxon>
        <taxon>Arthropoda</taxon>
        <taxon>Chelicerata</taxon>
        <taxon>Arachnida</taxon>
        <taxon>Araneae</taxon>
        <taxon>Araneomorphae</taxon>
        <taxon>Entelegynae</taxon>
        <taxon>Araneoidea</taxon>
        <taxon>Linyphiidae</taxon>
        <taxon>Erigoninae</taxon>
        <taxon>Oedothorax</taxon>
    </lineage>
</organism>
<sequence>MSLRQRTDTFAFSCLRADGTPVAPFPLRQSCVKHVLDRCGYVLRKHLIHIICGAIVQTKHDLADVCFGSTQGVSVPRLVHFSQRRRIRNACRSFLRY</sequence>
<protein>
    <submittedName>
        <fullName evidence="1">Uncharacterized protein</fullName>
    </submittedName>
</protein>
<comment type="caution">
    <text evidence="1">The sequence shown here is derived from an EMBL/GenBank/DDBJ whole genome shotgun (WGS) entry which is preliminary data.</text>
</comment>
<keyword evidence="2" id="KW-1185">Reference proteome</keyword>
<dbReference type="AlphaFoldDB" id="A0AAV6TSP2"/>
<dbReference type="Proteomes" id="UP000827092">
    <property type="component" value="Unassembled WGS sequence"/>
</dbReference>
<gene>
    <name evidence="1" type="ORF">JTE90_014072</name>
</gene>
<evidence type="ECO:0000313" key="2">
    <source>
        <dbReference type="Proteomes" id="UP000827092"/>
    </source>
</evidence>
<reference evidence="1 2" key="1">
    <citation type="journal article" date="2022" name="Nat. Ecol. Evol.">
        <title>A masculinizing supergene underlies an exaggerated male reproductive morph in a spider.</title>
        <authorList>
            <person name="Hendrickx F."/>
            <person name="De Corte Z."/>
            <person name="Sonet G."/>
            <person name="Van Belleghem S.M."/>
            <person name="Kostlbacher S."/>
            <person name="Vangestel C."/>
        </authorList>
    </citation>
    <scope>NUCLEOTIDE SEQUENCE [LARGE SCALE GENOMIC DNA]</scope>
    <source>
        <strain evidence="1">W744_W776</strain>
    </source>
</reference>
<proteinExistence type="predicted"/>